<evidence type="ECO:0000313" key="18">
    <source>
        <dbReference type="Ensembl" id="ENSTRUP00000074272.1"/>
    </source>
</evidence>
<evidence type="ECO:0000256" key="2">
    <source>
        <dbReference type="ARBA" id="ARBA00022723"/>
    </source>
</evidence>
<evidence type="ECO:0000256" key="1">
    <source>
        <dbReference type="ARBA" id="ARBA00004123"/>
    </source>
</evidence>
<comment type="domain">
    <text evidence="14">The JmjC domain and the C6-type zinc-finger are required for the demethylation activity.</text>
</comment>
<keyword evidence="2 14" id="KW-0479">Metal-binding</keyword>
<dbReference type="GO" id="GO:0070988">
    <property type="term" value="P:demethylation"/>
    <property type="evidence" value="ECO:0007669"/>
    <property type="project" value="UniProtKB-UniRule"/>
</dbReference>
<keyword evidence="9" id="KW-0805">Transcription regulation</keyword>
<name>A0A674NM03_TAKRU</name>
<feature type="region of interest" description="Disordered" evidence="15">
    <location>
        <begin position="462"/>
        <end position="481"/>
    </location>
</feature>
<evidence type="ECO:0000256" key="10">
    <source>
        <dbReference type="ARBA" id="ARBA00023163"/>
    </source>
</evidence>
<evidence type="ECO:0000259" key="17">
    <source>
        <dbReference type="PROSITE" id="PS51184"/>
    </source>
</evidence>
<feature type="compositionally biased region" description="Basic and acidic residues" evidence="15">
    <location>
        <begin position="1024"/>
        <end position="1044"/>
    </location>
</feature>
<feature type="compositionally biased region" description="Low complexity" evidence="15">
    <location>
        <begin position="568"/>
        <end position="587"/>
    </location>
</feature>
<keyword evidence="11 14" id="KW-0539">Nucleus</keyword>
<protein>
    <recommendedName>
        <fullName evidence="14">Lysine-specific demethylase</fullName>
        <ecNumber evidence="14">1.14.11.65</ecNumber>
    </recommendedName>
</protein>
<accession>A0A674NM03</accession>
<keyword evidence="7" id="KW-0560">Oxidoreductase</keyword>
<feature type="region of interest" description="Disordered" evidence="15">
    <location>
        <begin position="1023"/>
        <end position="1058"/>
    </location>
</feature>
<reference evidence="18 19" key="1">
    <citation type="journal article" date="2011" name="Genome Biol. Evol.">
        <title>Integration of the genetic map and genome assembly of fugu facilitates insights into distinct features of genome evolution in teleosts and mammals.</title>
        <authorList>
            <person name="Kai W."/>
            <person name="Kikuchi K."/>
            <person name="Tohari S."/>
            <person name="Chew A.K."/>
            <person name="Tay A."/>
            <person name="Fujiwara A."/>
            <person name="Hosoya S."/>
            <person name="Suetake H."/>
            <person name="Naruse K."/>
            <person name="Brenner S."/>
            <person name="Suzuki Y."/>
            <person name="Venkatesh B."/>
        </authorList>
    </citation>
    <scope>NUCLEOTIDE SEQUENCE [LARGE SCALE GENOMIC DNA]</scope>
</reference>
<dbReference type="GO" id="GO:0000785">
    <property type="term" value="C:chromatin"/>
    <property type="evidence" value="ECO:0007669"/>
    <property type="project" value="TreeGrafter"/>
</dbReference>
<dbReference type="Ensembl" id="ENSTRUT00000060822.1">
    <property type="protein sequence ID" value="ENSTRUP00000074272.1"/>
    <property type="gene ID" value="ENSTRUG00000000867.3"/>
</dbReference>
<keyword evidence="4" id="KW-0862">Zinc</keyword>
<keyword evidence="10" id="KW-0804">Transcription</keyword>
<keyword evidence="3" id="KW-0863">Zinc-finger</keyword>
<dbReference type="GO" id="GO:0140683">
    <property type="term" value="F:histone H3K9me/H3K9me2 demethylase activity"/>
    <property type="evidence" value="ECO:0007669"/>
    <property type="project" value="UniProtKB-EC"/>
</dbReference>
<keyword evidence="16" id="KW-1133">Transmembrane helix</keyword>
<evidence type="ECO:0000256" key="5">
    <source>
        <dbReference type="ARBA" id="ARBA00022853"/>
    </source>
</evidence>
<comment type="domain">
    <text evidence="14">Leu-Xaa-Xaa-Leu-Leu (LXXLL) motifs are known to mediate the association with nuclear receptors.</text>
</comment>
<dbReference type="PROSITE" id="PS51184">
    <property type="entry name" value="JMJC"/>
    <property type="match status" value="1"/>
</dbReference>
<evidence type="ECO:0000256" key="12">
    <source>
        <dbReference type="ARBA" id="ARBA00037987"/>
    </source>
</evidence>
<feature type="domain" description="JmjC" evidence="17">
    <location>
        <begin position="1309"/>
        <end position="1514"/>
    </location>
</feature>
<dbReference type="SUPFAM" id="SSF51197">
    <property type="entry name" value="Clavaminate synthase-like"/>
    <property type="match status" value="1"/>
</dbReference>
<dbReference type="GO" id="GO:0008270">
    <property type="term" value="F:zinc ion binding"/>
    <property type="evidence" value="ECO:0007669"/>
    <property type="project" value="UniProtKB-KW"/>
</dbReference>
<dbReference type="GO" id="GO:0000118">
    <property type="term" value="C:histone deacetylase complex"/>
    <property type="evidence" value="ECO:0007669"/>
    <property type="project" value="UniProtKB-UniRule"/>
</dbReference>
<feature type="region of interest" description="Disordered" evidence="15">
    <location>
        <begin position="1076"/>
        <end position="1107"/>
    </location>
</feature>
<dbReference type="Gene3D" id="2.60.120.650">
    <property type="entry name" value="Cupin"/>
    <property type="match status" value="1"/>
</dbReference>
<evidence type="ECO:0000256" key="15">
    <source>
        <dbReference type="SAM" id="MobiDB-lite"/>
    </source>
</evidence>
<evidence type="ECO:0000256" key="14">
    <source>
        <dbReference type="RuleBase" id="RU369087"/>
    </source>
</evidence>
<keyword evidence="19" id="KW-1185">Reference proteome</keyword>
<feature type="region of interest" description="Disordered" evidence="15">
    <location>
        <begin position="533"/>
        <end position="714"/>
    </location>
</feature>
<evidence type="ECO:0000256" key="3">
    <source>
        <dbReference type="ARBA" id="ARBA00022771"/>
    </source>
</evidence>
<evidence type="ECO:0000256" key="6">
    <source>
        <dbReference type="ARBA" id="ARBA00022964"/>
    </source>
</evidence>
<comment type="function">
    <text evidence="14">Histone demethylase that specifically demethylates 'Lys-9' of histone H3, thereby playing a central role in histone code.</text>
</comment>
<feature type="transmembrane region" description="Helical" evidence="16">
    <location>
        <begin position="7"/>
        <end position="32"/>
    </location>
</feature>
<comment type="cofactor">
    <cofactor evidence="14">
        <name>Fe(2+)</name>
        <dbReference type="ChEBI" id="CHEBI:29033"/>
    </cofactor>
    <text evidence="14">Binds 1 Fe(2+) ion per subunit.</text>
</comment>
<dbReference type="InterPro" id="IPR054504">
    <property type="entry name" value="PWWP_KDM3B"/>
</dbReference>
<dbReference type="PANTHER" id="PTHR12549:SF8">
    <property type="entry name" value="LYSINE-SPECIFIC DEMETHYLASE 3B"/>
    <property type="match status" value="1"/>
</dbReference>
<keyword evidence="16" id="KW-0812">Transmembrane</keyword>
<dbReference type="PANTHER" id="PTHR12549">
    <property type="entry name" value="JMJC DOMAIN-CONTAINING HISTONE DEMETHYLATION PROTEIN"/>
    <property type="match status" value="1"/>
</dbReference>
<feature type="region of interest" description="Disordered" evidence="15">
    <location>
        <begin position="1138"/>
        <end position="1158"/>
    </location>
</feature>
<keyword evidence="8 14" id="KW-0408">Iron</keyword>
<feature type="compositionally biased region" description="Low complexity" evidence="15">
    <location>
        <begin position="981"/>
        <end position="993"/>
    </location>
</feature>
<dbReference type="GO" id="GO:0031490">
    <property type="term" value="F:chromatin DNA binding"/>
    <property type="evidence" value="ECO:0007669"/>
    <property type="project" value="TreeGrafter"/>
</dbReference>
<comment type="subcellular location">
    <subcellularLocation>
        <location evidence="1 14">Nucleus</location>
    </subcellularLocation>
</comment>
<proteinExistence type="inferred from homology"/>
<feature type="compositionally biased region" description="Basic and acidic residues" evidence="15">
    <location>
        <begin position="635"/>
        <end position="648"/>
    </location>
</feature>
<keyword evidence="6" id="KW-0223">Dioxygenase</keyword>
<evidence type="ECO:0000256" key="9">
    <source>
        <dbReference type="ARBA" id="ARBA00023015"/>
    </source>
</evidence>
<evidence type="ECO:0000256" key="11">
    <source>
        <dbReference type="ARBA" id="ARBA00023242"/>
    </source>
</evidence>
<gene>
    <name evidence="18" type="primary">kdm3b</name>
</gene>
<dbReference type="InterPro" id="IPR054503">
    <property type="entry name" value="KDM3AB_Tudor"/>
</dbReference>
<evidence type="ECO:0000256" key="7">
    <source>
        <dbReference type="ARBA" id="ARBA00023002"/>
    </source>
</evidence>
<dbReference type="InterPro" id="IPR003347">
    <property type="entry name" value="JmjC_dom"/>
</dbReference>
<dbReference type="GeneTree" id="ENSGT00940000158095"/>
<organism evidence="18 19">
    <name type="scientific">Takifugu rubripes</name>
    <name type="common">Japanese pufferfish</name>
    <name type="synonym">Fugu rubripes</name>
    <dbReference type="NCBI Taxonomy" id="31033"/>
    <lineage>
        <taxon>Eukaryota</taxon>
        <taxon>Metazoa</taxon>
        <taxon>Chordata</taxon>
        <taxon>Craniata</taxon>
        <taxon>Vertebrata</taxon>
        <taxon>Euteleostomi</taxon>
        <taxon>Actinopterygii</taxon>
        <taxon>Neopterygii</taxon>
        <taxon>Teleostei</taxon>
        <taxon>Neoteleostei</taxon>
        <taxon>Acanthomorphata</taxon>
        <taxon>Eupercaria</taxon>
        <taxon>Tetraodontiformes</taxon>
        <taxon>Tetradontoidea</taxon>
        <taxon>Tetraodontidae</taxon>
        <taxon>Takifugu</taxon>
    </lineage>
</organism>
<feature type="compositionally biased region" description="Polar residues" evidence="15">
    <location>
        <begin position="603"/>
        <end position="618"/>
    </location>
</feature>
<feature type="compositionally biased region" description="Pro residues" evidence="15">
    <location>
        <begin position="332"/>
        <end position="342"/>
    </location>
</feature>
<dbReference type="GO" id="GO:0003712">
    <property type="term" value="F:transcription coregulator activity"/>
    <property type="evidence" value="ECO:0007669"/>
    <property type="project" value="TreeGrafter"/>
</dbReference>
<dbReference type="GO" id="GO:0006357">
    <property type="term" value="P:regulation of transcription by RNA polymerase II"/>
    <property type="evidence" value="ECO:0007669"/>
    <property type="project" value="TreeGrafter"/>
</dbReference>
<keyword evidence="16" id="KW-0472">Membrane</keyword>
<dbReference type="EC" id="1.14.11.65" evidence="14"/>
<evidence type="ECO:0000256" key="4">
    <source>
        <dbReference type="ARBA" id="ARBA00022833"/>
    </source>
</evidence>
<evidence type="ECO:0000256" key="16">
    <source>
        <dbReference type="SAM" id="Phobius"/>
    </source>
</evidence>
<dbReference type="Pfam" id="PF02373">
    <property type="entry name" value="JmjC"/>
    <property type="match status" value="1"/>
</dbReference>
<feature type="compositionally biased region" description="Polar residues" evidence="15">
    <location>
        <begin position="264"/>
        <end position="278"/>
    </location>
</feature>
<dbReference type="Pfam" id="PF22987">
    <property type="entry name" value="Tudor_KDM3B"/>
    <property type="match status" value="1"/>
</dbReference>
<dbReference type="InterPro" id="IPR045109">
    <property type="entry name" value="LSDs-like"/>
</dbReference>
<evidence type="ECO:0000313" key="19">
    <source>
        <dbReference type="Proteomes" id="UP000005226"/>
    </source>
</evidence>
<dbReference type="SMART" id="SM00558">
    <property type="entry name" value="JmjC"/>
    <property type="match status" value="1"/>
</dbReference>
<keyword evidence="5" id="KW-0156">Chromatin regulator</keyword>
<evidence type="ECO:0000256" key="8">
    <source>
        <dbReference type="ARBA" id="ARBA00023004"/>
    </source>
</evidence>
<reference evidence="18" key="2">
    <citation type="submission" date="2025-08" db="UniProtKB">
        <authorList>
            <consortium name="Ensembl"/>
        </authorList>
    </citation>
    <scope>IDENTIFICATION</scope>
</reference>
<comment type="catalytic activity">
    <reaction evidence="13 14">
        <text>N(6),N(6)-dimethyl-L-lysyl(9)-[histone H3] + 2 2-oxoglutarate + 2 O2 = L-lysyl(9)-[histone H3] + 2 formaldehyde + 2 succinate + 2 CO2</text>
        <dbReference type="Rhea" id="RHEA:60188"/>
        <dbReference type="Rhea" id="RHEA-COMP:15541"/>
        <dbReference type="Rhea" id="RHEA-COMP:15546"/>
        <dbReference type="ChEBI" id="CHEBI:15379"/>
        <dbReference type="ChEBI" id="CHEBI:16526"/>
        <dbReference type="ChEBI" id="CHEBI:16810"/>
        <dbReference type="ChEBI" id="CHEBI:16842"/>
        <dbReference type="ChEBI" id="CHEBI:29969"/>
        <dbReference type="ChEBI" id="CHEBI:30031"/>
        <dbReference type="ChEBI" id="CHEBI:61976"/>
        <dbReference type="EC" id="1.14.11.65"/>
    </reaction>
</comment>
<sequence>ILFSSGVFVFVFDLALAVAVIPLLHVLLQVFVEFENATQRRSWVKVYDERVKAVMVEDSIVWISRSDRTGATGASGSATPCPALVSGITQDGLELLIVLPVSFQCVDSVVCVVVQVDKDLRHPLLLEQPSLQAAISSWHSDFELQEIFRKGSYTIQGRRVRVYQPEFEECWATGLVSQHDPISHIMEITLDGVDPRVIHVMLSEEEVKLLKHTGKNLKIDVLKGDSGRRRRTASEGEDDLNLKRFKGAGHSEADGQICGDLNERVSSTTKNGSSSEGTFPQGREMCPSSNSLPQLDQTILAPSRYPAHIKENGRSLSTQGAADSTTAVILTPNPPPLKPAPSPFTTSFPSLGQMPSLVPGTTAPKTSPSPQSEREEPAQSVYSKTAALVSPGPVTISWSNDSGFPVSQTGPTVSVFGDAPAQTNGGPTSTSQDPQRPFGFGFGGTKPDAQSRQDQNLFFQCMTQNSGSNPTPGAGQTQSKDTNYFSVSELPKSGFNATETHQNIFLQASKEPANPFLAYSEKTSHTTFADLTGAESQGLGPASDNKPNLFTMAEPPKGILPSPFPTLSESASPNSSSSPASATSQKSQIDGTVVKEEQEVQEMPSSTSGSPMFGSTSGMEEVPASFEQNQSQKFTLEERGQSSKRDSDSSSNSDLSDLSENEDGPEKGQISGGPQHSSKEGAIGNKSKVQGGVKGRPRNKPFKVGQSVLKDQSKVRRLKQSGESFLQDGSCISVAPHLHKCRECRLERYRKYRSTEDDSDDEDDPNVACRFFHFRRLAFTRKGILRVEGFLSPQQSDSMAMGLWLPAPAIQGGLDLDTSKYILANVGDQFCQLVMSEKEAMMMVEPHQKVAWKRAVRGVREMCDVCETTLFNIHWVCRKCGFGVCLDCYRLRRNRPREGESEDEVFSWLKCAKGQPHEPQNLMPTQIIPGAALYNIGDMVHSARGKWGIKANCPCASRHTKPLARPSAPNGISQVNMIQISSSSTTSGTSSPSNLTHSSGRESRSSGEGNSSALHWLADLATQKAKDDTKEAGSLRSIMNRESRPPFGLDSLSALSKPSASSPKLFNSLLLGSSMAQSKPEGSSLRDLLNSGPGRLPQGPGESGVPFPSVFTTAGNDKLKSSLPNFLDHIIASVVETKKAEGRRTGASEGSELGTLGGRKEGVMGLSVLEPHTSHSWLCDGRLLCLQDPSNSNNWKIFRECWKQGQPVLVSGIDKRLKSHLWQPEAFSREFGDQDVDLVNCRNCAIISDVKVREFWDGFEIISKRLQDPEGNPMVLKLKDWPPGEDFRDMMPSRFEDLMENLPLPEYTKRDGRLNLAARLPNFFVRPDLGPKMYNAYGLTSSEDRKVGTTNLHLDVSDAVNVMVYVGIPHGEGDEEQEVMTTIEEGDVDEMTKRRVYDAKEKPGALWHIYAAKDAEKIRELLRKVGEEHGQENPPDHDPIHDQSWYLDQVLRRRLYEEYGVQGWSIVQFLGDAVFIPAGAPHQVHNLYSCIKVAEDFVSPEHVRHCFRLTQEFRHLSTTHTNHEDKLQVKNIIYHAVKDAVGTLKAHEPKLARP</sequence>
<dbReference type="FunFam" id="2.60.120.650:FF:000004">
    <property type="entry name" value="Putative lysine-specific demethylase 3B"/>
    <property type="match status" value="1"/>
</dbReference>
<comment type="similarity">
    <text evidence="12 14">Belongs to the JHDM2 histone demethylase family.</text>
</comment>
<dbReference type="Proteomes" id="UP000005226">
    <property type="component" value="Chromosome 14"/>
</dbReference>
<reference evidence="18" key="3">
    <citation type="submission" date="2025-09" db="UniProtKB">
        <authorList>
            <consortium name="Ensembl"/>
        </authorList>
    </citation>
    <scope>IDENTIFICATION</scope>
</reference>
<feature type="region of interest" description="Disordered" evidence="15">
    <location>
        <begin position="243"/>
        <end position="294"/>
    </location>
</feature>
<feature type="region of interest" description="Disordered" evidence="15">
    <location>
        <begin position="327"/>
        <end position="381"/>
    </location>
</feature>
<dbReference type="Pfam" id="PF22988">
    <property type="entry name" value="PWWP_KDM3B"/>
    <property type="match status" value="1"/>
</dbReference>
<evidence type="ECO:0000256" key="13">
    <source>
        <dbReference type="ARBA" id="ARBA00047648"/>
    </source>
</evidence>
<feature type="region of interest" description="Disordered" evidence="15">
    <location>
        <begin position="981"/>
        <end position="1010"/>
    </location>
</feature>